<comment type="caution">
    <text evidence="2">The sequence shown here is derived from an EMBL/GenBank/DDBJ whole genome shotgun (WGS) entry which is preliminary data.</text>
</comment>
<feature type="compositionally biased region" description="Basic and acidic residues" evidence="1">
    <location>
        <begin position="38"/>
        <end position="53"/>
    </location>
</feature>
<feature type="region of interest" description="Disordered" evidence="1">
    <location>
        <begin position="1"/>
        <end position="76"/>
    </location>
</feature>
<dbReference type="EMBL" id="PYAA01000044">
    <property type="protein sequence ID" value="RAN94146.1"/>
    <property type="molecule type" value="Genomic_DNA"/>
</dbReference>
<accession>A0A328MWW7</accession>
<organism evidence="2 3">
    <name type="scientific">Micromonospora noduli</name>
    <dbReference type="NCBI Taxonomy" id="709876"/>
    <lineage>
        <taxon>Bacteria</taxon>
        <taxon>Bacillati</taxon>
        <taxon>Actinomycetota</taxon>
        <taxon>Actinomycetes</taxon>
        <taxon>Micromonosporales</taxon>
        <taxon>Micromonosporaceae</taxon>
        <taxon>Micromonospora</taxon>
    </lineage>
</organism>
<name>A0A328MWW7_9ACTN</name>
<dbReference type="AlphaFoldDB" id="A0A328MWW7"/>
<evidence type="ECO:0000256" key="1">
    <source>
        <dbReference type="SAM" id="MobiDB-lite"/>
    </source>
</evidence>
<reference evidence="2 3" key="1">
    <citation type="submission" date="2018-03" db="EMBL/GenBank/DDBJ databases">
        <title>Defining the species Micromonospora saelicesensis and Micromonospora noduli under the framework of genomics.</title>
        <authorList>
            <person name="Riesco R."/>
            <person name="Trujillo M.E."/>
        </authorList>
    </citation>
    <scope>NUCLEOTIDE SEQUENCE [LARGE SCALE GENOMIC DNA]</scope>
    <source>
        <strain evidence="2 3">LAH08</strain>
    </source>
</reference>
<gene>
    <name evidence="2" type="ORF">LAH08_05981</name>
</gene>
<sequence>MAFLRDGTALGVPRADGSLSSRPLTRGDYAPSSATAERAYHREHEDRDIDDAARRRRGTGRCKVRENPSTACSGVR</sequence>
<evidence type="ECO:0000313" key="3">
    <source>
        <dbReference type="Proteomes" id="UP000248966"/>
    </source>
</evidence>
<proteinExistence type="predicted"/>
<dbReference type="Proteomes" id="UP000248966">
    <property type="component" value="Unassembled WGS sequence"/>
</dbReference>
<evidence type="ECO:0000313" key="2">
    <source>
        <dbReference type="EMBL" id="RAN94146.1"/>
    </source>
</evidence>
<feature type="compositionally biased region" description="Polar residues" evidence="1">
    <location>
        <begin position="67"/>
        <end position="76"/>
    </location>
</feature>
<protein>
    <submittedName>
        <fullName evidence="2">Uncharacterized protein</fullName>
    </submittedName>
</protein>